<protein>
    <recommendedName>
        <fullName evidence="1">pPIWI-RE three-gene island domain-containing protein</fullName>
    </recommendedName>
</protein>
<dbReference type="EMBL" id="MORL01000033">
    <property type="protein sequence ID" value="OIN55888.1"/>
    <property type="molecule type" value="Genomic_DNA"/>
</dbReference>
<accession>A0A1S2VD87</accession>
<reference evidence="2 3" key="1">
    <citation type="submission" date="2016-10" db="EMBL/GenBank/DDBJ databases">
        <title>Arsenicibacter rosenii gen. nov., sp. nov., an efficient arsenic-methylating bacterium isolated from an arsenic-contaminated paddy soil.</title>
        <authorList>
            <person name="Huang K."/>
        </authorList>
    </citation>
    <scope>NUCLEOTIDE SEQUENCE [LARGE SCALE GENOMIC DNA]</scope>
    <source>
        <strain evidence="2 3">SM-1</strain>
    </source>
</reference>
<evidence type="ECO:0000313" key="3">
    <source>
        <dbReference type="Proteomes" id="UP000181790"/>
    </source>
</evidence>
<dbReference type="AlphaFoldDB" id="A0A1S2VD87"/>
<dbReference type="Proteomes" id="UP000181790">
    <property type="component" value="Unassembled WGS sequence"/>
</dbReference>
<feature type="domain" description="pPIWI-RE three-gene island" evidence="1">
    <location>
        <begin position="3"/>
        <end position="103"/>
    </location>
</feature>
<keyword evidence="3" id="KW-1185">Reference proteome</keyword>
<sequence length="106" mass="12045">MMAVELGFYLLSEVVPGQPYTVLPDILTGATELPNLSGKHERYVRRAKLLLGQYAEAKLWRADVGLYAALPEHLQAYDIDTNSGRFSLKRVGFSRNRVFTLKRLFD</sequence>
<comment type="caution">
    <text evidence="2">The sequence shown here is derived from an EMBL/GenBank/DDBJ whole genome shotgun (WGS) entry which is preliminary data.</text>
</comment>
<proteinExistence type="predicted"/>
<dbReference type="InterPro" id="IPR055254">
    <property type="entry name" value="pPIWI_RE_Z"/>
</dbReference>
<evidence type="ECO:0000313" key="2">
    <source>
        <dbReference type="EMBL" id="OIN55888.1"/>
    </source>
</evidence>
<evidence type="ECO:0000259" key="1">
    <source>
        <dbReference type="Pfam" id="PF18155"/>
    </source>
</evidence>
<gene>
    <name evidence="2" type="ORF">BLX24_27775</name>
</gene>
<organism evidence="2 3">
    <name type="scientific">Arsenicibacter rosenii</name>
    <dbReference type="NCBI Taxonomy" id="1750698"/>
    <lineage>
        <taxon>Bacteria</taxon>
        <taxon>Pseudomonadati</taxon>
        <taxon>Bacteroidota</taxon>
        <taxon>Cytophagia</taxon>
        <taxon>Cytophagales</taxon>
        <taxon>Spirosomataceae</taxon>
        <taxon>Arsenicibacter</taxon>
    </lineage>
</organism>
<dbReference type="Pfam" id="PF18155">
    <property type="entry name" value="pPIWI_RE_Z"/>
    <property type="match status" value="1"/>
</dbReference>
<name>A0A1S2VD87_9BACT</name>